<evidence type="ECO:0000256" key="2">
    <source>
        <dbReference type="ARBA" id="ARBA00022692"/>
    </source>
</evidence>
<evidence type="ECO:0000259" key="5">
    <source>
        <dbReference type="Pfam" id="PF04357"/>
    </source>
</evidence>
<comment type="caution">
    <text evidence="6">The sequence shown here is derived from an EMBL/GenBank/DDBJ whole genome shotgun (WGS) entry which is preliminary data.</text>
</comment>
<name>T0ZB49_9ZZZZ</name>
<protein>
    <submittedName>
        <fullName evidence="6">Protein containing DUF490</fullName>
    </submittedName>
</protein>
<keyword evidence="4" id="KW-0472">Membrane</keyword>
<dbReference type="PANTHER" id="PTHR36985:SF1">
    <property type="entry name" value="TRANSLOCATION AND ASSEMBLY MODULE SUBUNIT TAMB"/>
    <property type="match status" value="1"/>
</dbReference>
<feature type="non-terminal residue" evidence="6">
    <location>
        <position position="1"/>
    </location>
</feature>
<dbReference type="PANTHER" id="PTHR36985">
    <property type="entry name" value="TRANSLOCATION AND ASSEMBLY MODULE SUBUNIT TAMB"/>
    <property type="match status" value="1"/>
</dbReference>
<dbReference type="GO" id="GO:0097347">
    <property type="term" value="C:TAM protein secretion complex"/>
    <property type="evidence" value="ECO:0007669"/>
    <property type="project" value="TreeGrafter"/>
</dbReference>
<reference evidence="6" key="1">
    <citation type="submission" date="2013-08" db="EMBL/GenBank/DDBJ databases">
        <authorList>
            <person name="Mendez C."/>
            <person name="Richter M."/>
            <person name="Ferrer M."/>
            <person name="Sanchez J."/>
        </authorList>
    </citation>
    <scope>NUCLEOTIDE SEQUENCE</scope>
</reference>
<gene>
    <name evidence="6" type="ORF">B1A_21963</name>
</gene>
<organism evidence="6">
    <name type="scientific">mine drainage metagenome</name>
    <dbReference type="NCBI Taxonomy" id="410659"/>
    <lineage>
        <taxon>unclassified sequences</taxon>
        <taxon>metagenomes</taxon>
        <taxon>ecological metagenomes</taxon>
    </lineage>
</organism>
<accession>T0ZB49</accession>
<comment type="subcellular location">
    <subcellularLocation>
        <location evidence="1">Membrane</location>
        <topology evidence="1">Single-pass membrane protein</topology>
    </subcellularLocation>
</comment>
<evidence type="ECO:0000256" key="3">
    <source>
        <dbReference type="ARBA" id="ARBA00022989"/>
    </source>
</evidence>
<dbReference type="EMBL" id="AUZX01016238">
    <property type="protein sequence ID" value="EQD26194.1"/>
    <property type="molecule type" value="Genomic_DNA"/>
</dbReference>
<dbReference type="GO" id="GO:0005886">
    <property type="term" value="C:plasma membrane"/>
    <property type="evidence" value="ECO:0007669"/>
    <property type="project" value="InterPro"/>
</dbReference>
<sequence>STPTLGGKLEIAGTSAHPRVSGGFSMTRGTFSLAGTNLDFTSGRVSFNGEGLRHRIDPTLDFVAQSSVMYTSATTVTLRVTGFADDPRISLTSSPQLPQDDLLALLLFGEPASQLSPYQLGETGAALATLDGLGGSGASSLNPLTWIRRHLDLNTLSVASGQ</sequence>
<proteinExistence type="predicted"/>
<keyword evidence="2" id="KW-0812">Transmembrane</keyword>
<dbReference type="Pfam" id="PF04357">
    <property type="entry name" value="TamB"/>
    <property type="match status" value="1"/>
</dbReference>
<reference evidence="6" key="2">
    <citation type="journal article" date="2014" name="ISME J.">
        <title>Microbial stratification in low pH oxic and suboxic macroscopic growths along an acid mine drainage.</title>
        <authorList>
            <person name="Mendez-Garcia C."/>
            <person name="Mesa V."/>
            <person name="Sprenger R.R."/>
            <person name="Richter M."/>
            <person name="Diez M.S."/>
            <person name="Solano J."/>
            <person name="Bargiela R."/>
            <person name="Golyshina O.V."/>
            <person name="Manteca A."/>
            <person name="Ramos J.L."/>
            <person name="Gallego J.R."/>
            <person name="Llorente I."/>
            <person name="Martins Dos Santos V.A."/>
            <person name="Jensen O.N."/>
            <person name="Pelaez A.I."/>
            <person name="Sanchez J."/>
            <person name="Ferrer M."/>
        </authorList>
    </citation>
    <scope>NUCLEOTIDE SEQUENCE</scope>
</reference>
<dbReference type="InterPro" id="IPR007452">
    <property type="entry name" value="TamB_C"/>
</dbReference>
<evidence type="ECO:0000313" key="6">
    <source>
        <dbReference type="EMBL" id="EQD26194.1"/>
    </source>
</evidence>
<keyword evidence="3" id="KW-1133">Transmembrane helix</keyword>
<feature type="non-terminal residue" evidence="6">
    <location>
        <position position="162"/>
    </location>
</feature>
<evidence type="ECO:0000256" key="1">
    <source>
        <dbReference type="ARBA" id="ARBA00004167"/>
    </source>
</evidence>
<feature type="domain" description="Translocation and assembly module TamB C-terminal" evidence="5">
    <location>
        <begin position="5"/>
        <end position="161"/>
    </location>
</feature>
<evidence type="ECO:0000256" key="4">
    <source>
        <dbReference type="ARBA" id="ARBA00023136"/>
    </source>
</evidence>
<dbReference type="AlphaFoldDB" id="T0ZB49"/>
<dbReference type="GO" id="GO:0009306">
    <property type="term" value="P:protein secretion"/>
    <property type="evidence" value="ECO:0007669"/>
    <property type="project" value="InterPro"/>
</dbReference>